<keyword evidence="3" id="KW-1185">Reference proteome</keyword>
<feature type="compositionally biased region" description="Polar residues" evidence="1">
    <location>
        <begin position="187"/>
        <end position="196"/>
    </location>
</feature>
<organism evidence="2 3">
    <name type="scientific">Mycena alexandri</name>
    <dbReference type="NCBI Taxonomy" id="1745969"/>
    <lineage>
        <taxon>Eukaryota</taxon>
        <taxon>Fungi</taxon>
        <taxon>Dikarya</taxon>
        <taxon>Basidiomycota</taxon>
        <taxon>Agaricomycotina</taxon>
        <taxon>Agaricomycetes</taxon>
        <taxon>Agaricomycetidae</taxon>
        <taxon>Agaricales</taxon>
        <taxon>Marasmiineae</taxon>
        <taxon>Mycenaceae</taxon>
        <taxon>Mycena</taxon>
    </lineage>
</organism>
<feature type="region of interest" description="Disordered" evidence="1">
    <location>
        <begin position="108"/>
        <end position="158"/>
    </location>
</feature>
<dbReference type="Proteomes" id="UP001218188">
    <property type="component" value="Unassembled WGS sequence"/>
</dbReference>
<dbReference type="AlphaFoldDB" id="A0AAD6S9G9"/>
<reference evidence="2" key="1">
    <citation type="submission" date="2023-03" db="EMBL/GenBank/DDBJ databases">
        <title>Massive genome expansion in bonnet fungi (Mycena s.s.) driven by repeated elements and novel gene families across ecological guilds.</title>
        <authorList>
            <consortium name="Lawrence Berkeley National Laboratory"/>
            <person name="Harder C.B."/>
            <person name="Miyauchi S."/>
            <person name="Viragh M."/>
            <person name="Kuo A."/>
            <person name="Thoen E."/>
            <person name="Andreopoulos B."/>
            <person name="Lu D."/>
            <person name="Skrede I."/>
            <person name="Drula E."/>
            <person name="Henrissat B."/>
            <person name="Morin E."/>
            <person name="Kohler A."/>
            <person name="Barry K."/>
            <person name="LaButti K."/>
            <person name="Morin E."/>
            <person name="Salamov A."/>
            <person name="Lipzen A."/>
            <person name="Mereny Z."/>
            <person name="Hegedus B."/>
            <person name="Baldrian P."/>
            <person name="Stursova M."/>
            <person name="Weitz H."/>
            <person name="Taylor A."/>
            <person name="Grigoriev I.V."/>
            <person name="Nagy L.G."/>
            <person name="Martin F."/>
            <person name="Kauserud H."/>
        </authorList>
    </citation>
    <scope>NUCLEOTIDE SEQUENCE</scope>
    <source>
        <strain evidence="2">CBHHK200</strain>
    </source>
</reference>
<protein>
    <submittedName>
        <fullName evidence="2">Uncharacterized protein</fullName>
    </submittedName>
</protein>
<gene>
    <name evidence="2" type="ORF">C8F04DRAFT_1193229</name>
</gene>
<accession>A0AAD6S9G9</accession>
<evidence type="ECO:0000256" key="1">
    <source>
        <dbReference type="SAM" id="MobiDB-lite"/>
    </source>
</evidence>
<comment type="caution">
    <text evidence="2">The sequence shown here is derived from an EMBL/GenBank/DDBJ whole genome shotgun (WGS) entry which is preliminary data.</text>
</comment>
<sequence length="222" mass="24493">MPLPALLFADSSRCLVICIKLPRRVQHNTCWDGFTTPRSPPLRFFNRSLWGRTSNFLPVTRTHRALPAKFPPAPPSPATLPSKFLTVLGDLKLFLPLKCVQTPGLAIHKPLNPISRPSQPRRRESGLPEALQAPPRGGLPSLGSSEPAARKTSSPHRRQTLFKRKIKLSPQVTASLPQVPASLPQVPASSPYSATVDTRDIDNNEGSNGLILFQTMDRRHLK</sequence>
<evidence type="ECO:0000313" key="3">
    <source>
        <dbReference type="Proteomes" id="UP001218188"/>
    </source>
</evidence>
<name>A0AAD6S9G9_9AGAR</name>
<dbReference type="EMBL" id="JARJCM010000184">
    <property type="protein sequence ID" value="KAJ7023704.1"/>
    <property type="molecule type" value="Genomic_DNA"/>
</dbReference>
<proteinExistence type="predicted"/>
<feature type="region of interest" description="Disordered" evidence="1">
    <location>
        <begin position="181"/>
        <end position="201"/>
    </location>
</feature>
<evidence type="ECO:0000313" key="2">
    <source>
        <dbReference type="EMBL" id="KAJ7023704.1"/>
    </source>
</evidence>